<dbReference type="SUPFAM" id="SSF54211">
    <property type="entry name" value="Ribosomal protein S5 domain 2-like"/>
    <property type="match status" value="1"/>
</dbReference>
<accession>A0ABV5JH45</accession>
<gene>
    <name evidence="4" type="ORF">ACFFUT_10215</name>
</gene>
<dbReference type="EC" id="3.4.21.53" evidence="2"/>
<keyword evidence="2" id="KW-0720">Serine protease</keyword>
<comment type="catalytic activity">
    <reaction evidence="2">
        <text>Hydrolysis of proteins in presence of ATP.</text>
        <dbReference type="EC" id="3.4.21.53"/>
    </reaction>
</comment>
<evidence type="ECO:0000256" key="2">
    <source>
        <dbReference type="PROSITE-ProRule" id="PRU01122"/>
    </source>
</evidence>
<dbReference type="InterPro" id="IPR027417">
    <property type="entry name" value="P-loop_NTPase"/>
</dbReference>
<dbReference type="InterPro" id="IPR020568">
    <property type="entry name" value="Ribosomal_Su5_D2-typ_SF"/>
</dbReference>
<dbReference type="SUPFAM" id="SSF52540">
    <property type="entry name" value="P-loop containing nucleoside triphosphate hydrolases"/>
    <property type="match status" value="1"/>
</dbReference>
<dbReference type="Proteomes" id="UP001589683">
    <property type="component" value="Unassembled WGS sequence"/>
</dbReference>
<protein>
    <recommendedName>
        <fullName evidence="2">endopeptidase La</fullName>
        <ecNumber evidence="2">3.4.21.53</ecNumber>
    </recommendedName>
</protein>
<keyword evidence="1 2" id="KW-0645">Protease</keyword>
<dbReference type="Gene3D" id="3.40.50.300">
    <property type="entry name" value="P-loop containing nucleotide triphosphate hydrolases"/>
    <property type="match status" value="2"/>
</dbReference>
<dbReference type="InterPro" id="IPR046843">
    <property type="entry name" value="LonB_AAA-LID"/>
</dbReference>
<dbReference type="GO" id="GO:0008233">
    <property type="term" value="F:peptidase activity"/>
    <property type="evidence" value="ECO:0007669"/>
    <property type="project" value="UniProtKB-KW"/>
</dbReference>
<dbReference type="InterPro" id="IPR027065">
    <property type="entry name" value="Lon_Prtase"/>
</dbReference>
<evidence type="ECO:0000259" key="3">
    <source>
        <dbReference type="PROSITE" id="PS51786"/>
    </source>
</evidence>
<evidence type="ECO:0000313" key="4">
    <source>
        <dbReference type="EMBL" id="MFB9232156.1"/>
    </source>
</evidence>
<dbReference type="PROSITE" id="PS51786">
    <property type="entry name" value="LON_PROTEOLYTIC"/>
    <property type="match status" value="1"/>
</dbReference>
<keyword evidence="5" id="KW-1185">Reference proteome</keyword>
<dbReference type="InterPro" id="IPR046844">
    <property type="entry name" value="Lon-like_helical"/>
</dbReference>
<feature type="active site" evidence="2">
    <location>
        <position position="711"/>
    </location>
</feature>
<reference evidence="4 5" key="1">
    <citation type="submission" date="2024-09" db="EMBL/GenBank/DDBJ databases">
        <authorList>
            <person name="Sun Q."/>
            <person name="Mori K."/>
        </authorList>
    </citation>
    <scope>NUCLEOTIDE SEQUENCE [LARGE SCALE GENOMIC DNA]</scope>
    <source>
        <strain evidence="4 5">CECT 8726</strain>
    </source>
</reference>
<proteinExistence type="inferred from homology"/>
<dbReference type="Gene3D" id="1.10.8.60">
    <property type="match status" value="1"/>
</dbReference>
<comment type="similarity">
    <text evidence="2">Belongs to the peptidase S16 family.</text>
</comment>
<feature type="active site" evidence="2">
    <location>
        <position position="668"/>
    </location>
</feature>
<evidence type="ECO:0000313" key="5">
    <source>
        <dbReference type="Proteomes" id="UP001589683"/>
    </source>
</evidence>
<organism evidence="4 5">
    <name type="scientific">Pseudohalocynthiibacter aestuariivivens</name>
    <dbReference type="NCBI Taxonomy" id="1591409"/>
    <lineage>
        <taxon>Bacteria</taxon>
        <taxon>Pseudomonadati</taxon>
        <taxon>Pseudomonadota</taxon>
        <taxon>Alphaproteobacteria</taxon>
        <taxon>Rhodobacterales</taxon>
        <taxon>Paracoccaceae</taxon>
        <taxon>Pseudohalocynthiibacter</taxon>
    </lineage>
</organism>
<evidence type="ECO:0000256" key="1">
    <source>
        <dbReference type="ARBA" id="ARBA00022670"/>
    </source>
</evidence>
<feature type="domain" description="Lon proteolytic" evidence="3">
    <location>
        <begin position="578"/>
        <end position="773"/>
    </location>
</feature>
<dbReference type="GO" id="GO:0006508">
    <property type="term" value="P:proteolysis"/>
    <property type="evidence" value="ECO:0007669"/>
    <property type="project" value="UniProtKB-KW"/>
</dbReference>
<dbReference type="InterPro" id="IPR041699">
    <property type="entry name" value="AAA_32"/>
</dbReference>
<dbReference type="Gene3D" id="3.30.230.10">
    <property type="match status" value="1"/>
</dbReference>
<dbReference type="InterPro" id="IPR014721">
    <property type="entry name" value="Ribsml_uS5_D2-typ_fold_subgr"/>
</dbReference>
<sequence length="820" mass="90740">MSKAKPSRRNMPLPLEVGELRRECDPSAFTFKTTKELKDIQGLIGQERAMDALRLSARISHRDFNLFVLGPSGTGRHRAVEKLLGEQAEKRPIPCDWAYVNNFDAPHKPHALRLPAGMAEQLKSAMEELVDDMAVEIPALFESEDYQTQRRSIEQEFGERHETAFSDFVDHAKEQSVAVLRTPVGFALAAIKDGEIIKPEVFEKLSQNDQDAITSKIETLQEELSAVLKTFPALEKEHRRRLERLHAELAEQAVAGQIKQVQQKFLGVEPIKEYLEAVRGDMVTNAELFLQVRQGGDQGPFPQAILKFHREPIFQRYAVNVMVSHNGNKGEGAPLEKESLPTLGNLTGRIEHVSDMGALMTNFTLIKPGALHRANGGYLVMDARRLLSEPFAWDALKRCLDNKAISITSMSERLSLVSTTSLEPDPIPLDVRIVLIGDRYLHALLVMFDPDFSALFKVQADFEQDVERTPKTLQLFARLIAASARHDGLRPLTATAVARLLDEAVRMAEDSKRLSLKLGALADILREAEYYAGEAKRDTIDKTDVEQAINQAEYRASRIRDRSQEMITRNTILIKTSGKDVGQINGLSVIDLGTHRFGRPSRITARVRVGAGKVVDIEREVELGGPLHSKGVFILSGYLATHYALDVPMSLQASIVFEQSYGGVDGDSASSAELYALLSALSGVPILQSFAVTGSVNQAGEVQAIGGVNEKIEGFFDICKTRRLTGHQGVLIPEANVDHLMLRPDVVDAARKGKFRIIPVETIDQGLELATGVEAGKRGRNGRFPDGSVNAFVESRMYEFAQLRKNFARSGKNGPNGEES</sequence>
<dbReference type="RefSeq" id="WP_246531740.1">
    <property type="nucleotide sequence ID" value="NZ_JAGFNU010000008.1"/>
</dbReference>
<dbReference type="InterPro" id="IPR008269">
    <property type="entry name" value="Lon_proteolytic"/>
</dbReference>
<name>A0ABV5JH45_9RHOB</name>
<dbReference type="Pfam" id="PF20437">
    <property type="entry name" value="LonC_helical"/>
    <property type="match status" value="1"/>
</dbReference>
<dbReference type="Pfam" id="PF20436">
    <property type="entry name" value="LonB_AAA-LID"/>
    <property type="match status" value="1"/>
</dbReference>
<keyword evidence="2" id="KW-0378">Hydrolase</keyword>
<dbReference type="Pfam" id="PF13654">
    <property type="entry name" value="AAA_32"/>
    <property type="match status" value="1"/>
</dbReference>
<dbReference type="Pfam" id="PF05362">
    <property type="entry name" value="Lon_C"/>
    <property type="match status" value="1"/>
</dbReference>
<dbReference type="EMBL" id="JBHMEA010000038">
    <property type="protein sequence ID" value="MFB9232156.1"/>
    <property type="molecule type" value="Genomic_DNA"/>
</dbReference>
<dbReference type="PRINTS" id="PR00830">
    <property type="entry name" value="ENDOLAPTASE"/>
</dbReference>
<dbReference type="PANTHER" id="PTHR10046">
    <property type="entry name" value="ATP DEPENDENT LON PROTEASE FAMILY MEMBER"/>
    <property type="match status" value="1"/>
</dbReference>
<comment type="caution">
    <text evidence="4">The sequence shown here is derived from an EMBL/GenBank/DDBJ whole genome shotgun (WGS) entry which is preliminary data.</text>
</comment>